<gene>
    <name evidence="1" type="ORF">HMPREF2531_03826</name>
</gene>
<protein>
    <submittedName>
        <fullName evidence="1">Uncharacterized protein</fullName>
    </submittedName>
</protein>
<accession>A0A139KZQ3</accession>
<evidence type="ECO:0000313" key="1">
    <source>
        <dbReference type="EMBL" id="KXT44626.1"/>
    </source>
</evidence>
<dbReference type="Proteomes" id="UP000070319">
    <property type="component" value="Unassembled WGS sequence"/>
</dbReference>
<evidence type="ECO:0000313" key="2">
    <source>
        <dbReference type="Proteomes" id="UP000070319"/>
    </source>
</evidence>
<dbReference type="AlphaFoldDB" id="A0A139KZQ3"/>
<proteinExistence type="predicted"/>
<comment type="caution">
    <text evidence="1">The sequence shown here is derived from an EMBL/GenBank/DDBJ whole genome shotgun (WGS) entry which is preliminary data.</text>
</comment>
<name>A0A139KZQ3_9BACE</name>
<dbReference type="PATRIC" id="fig|329854.7.peg.3893"/>
<dbReference type="EMBL" id="LTDF01000147">
    <property type="protein sequence ID" value="KXT44626.1"/>
    <property type="molecule type" value="Genomic_DNA"/>
</dbReference>
<sequence>MIMNLRLPKAYAFENYRQSYPFLLIISDICEFMKYCGLIEKRFIVRKMIK</sequence>
<reference evidence="1 2" key="1">
    <citation type="submission" date="2016-02" db="EMBL/GenBank/DDBJ databases">
        <authorList>
            <person name="Wen L."/>
            <person name="He K."/>
            <person name="Yang H."/>
        </authorList>
    </citation>
    <scope>NUCLEOTIDE SEQUENCE [LARGE SCALE GENOMIC DNA]</scope>
    <source>
        <strain evidence="1 2">KLE1704</strain>
    </source>
</reference>
<organism evidence="1">
    <name type="scientific">Bacteroides intestinalis</name>
    <dbReference type="NCBI Taxonomy" id="329854"/>
    <lineage>
        <taxon>Bacteria</taxon>
        <taxon>Pseudomonadati</taxon>
        <taxon>Bacteroidota</taxon>
        <taxon>Bacteroidia</taxon>
        <taxon>Bacteroidales</taxon>
        <taxon>Bacteroidaceae</taxon>
        <taxon>Bacteroides</taxon>
    </lineage>
</organism>